<accession>A0A9J7MNR5</accession>
<evidence type="ECO:0000256" key="2">
    <source>
        <dbReference type="RuleBase" id="RU004273"/>
    </source>
</evidence>
<evidence type="ECO:0000256" key="1">
    <source>
        <dbReference type="ARBA" id="ARBA00008294"/>
    </source>
</evidence>
<dbReference type="GeneID" id="118414755"/>
<sequence length="789" mass="88668">MANSRGAIAVFVARNPCTECLLTYNNDRGWWLPYTEVGDGESFVEAATRVVKEQCGLDLDIDGVLEVRQTTLMTSSHPKVMVILSGSQEGHDHSIPLEQQSKASWYSLQQLQQLSTQHQGLLGNEPISWFRHVQSNGHVAPLSVLHSITMARERDSFEEHEESLLKAAKFNQEEQEDLLHDFYSVCYPSITMGCHTFIRYFSDKEVPTEKCRNLFRAFDTSNLSVINAKDFLMGMAALQPCVPHGGMPAEIRCRYIFRYYNKNSDGVLKQEELQSIVADIFECKGRQLTAEELAEETAKAIKLFGNDDNGGVALADFLSAVGSLKFRGTSLLFRLPHDFTGNLDAKMNNLGAGGRDFPDAAQRRERRPSKRKKWEAGNESDSSGKESEVELPDVDIGIKYELALHSVKVRRTGVVSDVNTLWDLQGTSALSHSIGTVLEGDKTRFQRLPSVQCFNQKSHPNEMLTGLRYFERPVKRPDGTIEKKSFEWGPVNKPAFAKCLLSICHEVKNVFMDEPRLLKVQAPIYILGDLHGNFQDLVCFEKALWRMGVLLTPASFLFLGDYVDRGEYGIEVVAYLFAQKLLVPDKVFLIRGNHELRAVQERFSFHTECLQKFGEKLGLEVWEAINQCFDAMPVAAVVDNNIFCAHGGIPSLWHSSGLLKDMENIPVPLRDPENESPLAWELMWADPLSSDDVGPEMQEELKTNHGFTQNPKRGTAHAFSHQALQDFLVRNGLSHVVRAHEVQQAGFQVQQHGKLLTVFSSSHYCGGTNEAACVLADRNKIRTIRLDTT</sequence>
<dbReference type="Gene3D" id="3.60.21.10">
    <property type="match status" value="1"/>
</dbReference>
<dbReference type="GO" id="GO:0005634">
    <property type="term" value="C:nucleus"/>
    <property type="evidence" value="ECO:0000318"/>
    <property type="project" value="GO_Central"/>
</dbReference>
<dbReference type="RefSeq" id="XP_035674866.1">
    <property type="nucleotide sequence ID" value="XM_035818973.1"/>
</dbReference>
<dbReference type="PANTHER" id="PTHR11668:SF496">
    <property type="entry name" value="SERINE_THREONINE-PROTEIN PHOSPHATASE"/>
    <property type="match status" value="1"/>
</dbReference>
<dbReference type="GO" id="GO:0004722">
    <property type="term" value="F:protein serine/threonine phosphatase activity"/>
    <property type="evidence" value="ECO:0000318"/>
    <property type="project" value="GO_Central"/>
</dbReference>
<feature type="region of interest" description="Disordered" evidence="3">
    <location>
        <begin position="350"/>
        <end position="388"/>
    </location>
</feature>
<dbReference type="InterPro" id="IPR006186">
    <property type="entry name" value="Ser/Thr-sp_prot-phosphatase"/>
</dbReference>
<keyword evidence="2" id="KW-0378">Hydrolase</keyword>
<comment type="catalytic activity">
    <reaction evidence="2">
        <text>O-phospho-L-threonyl-[protein] + H2O = L-threonyl-[protein] + phosphate</text>
        <dbReference type="Rhea" id="RHEA:47004"/>
        <dbReference type="Rhea" id="RHEA-COMP:11060"/>
        <dbReference type="Rhea" id="RHEA-COMP:11605"/>
        <dbReference type="ChEBI" id="CHEBI:15377"/>
        <dbReference type="ChEBI" id="CHEBI:30013"/>
        <dbReference type="ChEBI" id="CHEBI:43474"/>
        <dbReference type="ChEBI" id="CHEBI:61977"/>
        <dbReference type="EC" id="3.1.3.16"/>
    </reaction>
</comment>
<dbReference type="Gene3D" id="1.10.238.10">
    <property type="entry name" value="EF-hand"/>
    <property type="match status" value="1"/>
</dbReference>
<dbReference type="Proteomes" id="UP000001554">
    <property type="component" value="Chromosome 4"/>
</dbReference>
<dbReference type="InterPro" id="IPR015797">
    <property type="entry name" value="NUDIX_hydrolase-like_dom_sf"/>
</dbReference>
<dbReference type="Gene3D" id="3.90.79.10">
    <property type="entry name" value="Nucleoside Triphosphate Pyrophosphohydrolase"/>
    <property type="match status" value="1"/>
</dbReference>
<organism evidence="5 7">
    <name type="scientific">Branchiostoma floridae</name>
    <name type="common">Florida lancelet</name>
    <name type="synonym">Amphioxus</name>
    <dbReference type="NCBI Taxonomy" id="7739"/>
    <lineage>
        <taxon>Eukaryota</taxon>
        <taxon>Metazoa</taxon>
        <taxon>Chordata</taxon>
        <taxon>Cephalochordata</taxon>
        <taxon>Leptocardii</taxon>
        <taxon>Amphioxiformes</taxon>
        <taxon>Branchiostomatidae</taxon>
        <taxon>Branchiostoma</taxon>
    </lineage>
</organism>
<protein>
    <recommendedName>
        <fullName evidence="2">Serine/threonine-protein phosphatase</fullName>
        <ecNumber evidence="2">3.1.3.16</ecNumber>
    </recommendedName>
</protein>
<dbReference type="OMA" id="LMWSDPI"/>
<dbReference type="OrthoDB" id="256429at2759"/>
<keyword evidence="5" id="KW-1185">Reference proteome</keyword>
<proteinExistence type="inferred from homology"/>
<dbReference type="PANTHER" id="PTHR11668">
    <property type="entry name" value="SERINE/THREONINE PROTEIN PHOSPHATASE"/>
    <property type="match status" value="1"/>
</dbReference>
<comment type="similarity">
    <text evidence="1 2">Belongs to the PPP phosphatase family.</text>
</comment>
<evidence type="ECO:0000256" key="3">
    <source>
        <dbReference type="SAM" id="MobiDB-lite"/>
    </source>
</evidence>
<dbReference type="GO" id="GO:0005509">
    <property type="term" value="F:calcium ion binding"/>
    <property type="evidence" value="ECO:0007669"/>
    <property type="project" value="InterPro"/>
</dbReference>
<dbReference type="EC" id="3.1.3.16" evidence="2"/>
<dbReference type="SUPFAM" id="SSF47473">
    <property type="entry name" value="EF-hand"/>
    <property type="match status" value="1"/>
</dbReference>
<dbReference type="SUPFAM" id="SSF56300">
    <property type="entry name" value="Metallo-dependent phosphatases"/>
    <property type="match status" value="1"/>
</dbReference>
<gene>
    <name evidence="6 7" type="primary">LOC118414755</name>
</gene>
<dbReference type="Pfam" id="PF00149">
    <property type="entry name" value="Metallophos"/>
    <property type="match status" value="1"/>
</dbReference>
<dbReference type="InterPro" id="IPR050341">
    <property type="entry name" value="PP1_catalytic_subunit"/>
</dbReference>
<evidence type="ECO:0000313" key="7">
    <source>
        <dbReference type="RefSeq" id="XP_035674867.1"/>
    </source>
</evidence>
<evidence type="ECO:0000259" key="4">
    <source>
        <dbReference type="PROSITE" id="PS50222"/>
    </source>
</evidence>
<reference evidence="5" key="1">
    <citation type="journal article" date="2020" name="Nat. Ecol. Evol.">
        <title>Deeply conserved synteny resolves early events in vertebrate evolution.</title>
        <authorList>
            <person name="Simakov O."/>
            <person name="Marletaz F."/>
            <person name="Yue J.X."/>
            <person name="O'Connell B."/>
            <person name="Jenkins J."/>
            <person name="Brandt A."/>
            <person name="Calef R."/>
            <person name="Tung C.H."/>
            <person name="Huang T.K."/>
            <person name="Schmutz J."/>
            <person name="Satoh N."/>
            <person name="Yu J.K."/>
            <person name="Putnam N.H."/>
            <person name="Green R.E."/>
            <person name="Rokhsar D.S."/>
        </authorList>
    </citation>
    <scope>NUCLEOTIDE SEQUENCE [LARGE SCALE GENOMIC DNA]</scope>
    <source>
        <strain evidence="5">S238N-H82</strain>
    </source>
</reference>
<dbReference type="InterPro" id="IPR002048">
    <property type="entry name" value="EF_hand_dom"/>
</dbReference>
<feature type="domain" description="EF-hand" evidence="4">
    <location>
        <begin position="248"/>
        <end position="283"/>
    </location>
</feature>
<dbReference type="GO" id="GO:0005737">
    <property type="term" value="C:cytoplasm"/>
    <property type="evidence" value="ECO:0000318"/>
    <property type="project" value="GO_Central"/>
</dbReference>
<dbReference type="SUPFAM" id="SSF55811">
    <property type="entry name" value="Nudix"/>
    <property type="match status" value="1"/>
</dbReference>
<dbReference type="PRINTS" id="PR00114">
    <property type="entry name" value="STPHPHTASE"/>
</dbReference>
<feature type="domain" description="EF-hand" evidence="4">
    <location>
        <begin position="206"/>
        <end position="241"/>
    </location>
</feature>
<dbReference type="InterPro" id="IPR029052">
    <property type="entry name" value="Metallo-depent_PP-like"/>
</dbReference>
<feature type="compositionally biased region" description="Basic residues" evidence="3">
    <location>
        <begin position="364"/>
        <end position="373"/>
    </location>
</feature>
<dbReference type="PROSITE" id="PS00125">
    <property type="entry name" value="SER_THR_PHOSPHATASE"/>
    <property type="match status" value="1"/>
</dbReference>
<dbReference type="PROSITE" id="PS50222">
    <property type="entry name" value="EF_HAND_2"/>
    <property type="match status" value="2"/>
</dbReference>
<dbReference type="SMART" id="SM00156">
    <property type="entry name" value="PP2Ac"/>
    <property type="match status" value="1"/>
</dbReference>
<dbReference type="KEGG" id="bfo:118414755"/>
<evidence type="ECO:0000313" key="6">
    <source>
        <dbReference type="RefSeq" id="XP_035674866.1"/>
    </source>
</evidence>
<evidence type="ECO:0000313" key="5">
    <source>
        <dbReference type="Proteomes" id="UP000001554"/>
    </source>
</evidence>
<name>A0A9J7MNR5_BRAFL</name>
<dbReference type="InterPro" id="IPR011992">
    <property type="entry name" value="EF-hand-dom_pair"/>
</dbReference>
<dbReference type="CDD" id="cd00144">
    <property type="entry name" value="MPP_PPP_family"/>
    <property type="match status" value="1"/>
</dbReference>
<dbReference type="InterPro" id="IPR004843">
    <property type="entry name" value="Calcineurin-like_PHP"/>
</dbReference>
<dbReference type="RefSeq" id="XP_035674867.1">
    <property type="nucleotide sequence ID" value="XM_035818974.1"/>
</dbReference>
<dbReference type="CDD" id="cd02883">
    <property type="entry name" value="NUDIX_Hydrolase"/>
    <property type="match status" value="1"/>
</dbReference>
<reference evidence="6 7" key="2">
    <citation type="submission" date="2025-04" db="UniProtKB">
        <authorList>
            <consortium name="RefSeq"/>
        </authorList>
    </citation>
    <scope>IDENTIFICATION</scope>
    <source>
        <strain evidence="6 7">S238N-H82</strain>
        <tissue evidence="6 7">Testes</tissue>
    </source>
</reference>
<dbReference type="AlphaFoldDB" id="A0A9J7MNR5"/>